<dbReference type="HOGENOM" id="CLU_2528255_0_0_1"/>
<proteinExistence type="predicted"/>
<dbReference type="InParanoid" id="A0A0C3C5Z6"/>
<protein>
    <submittedName>
        <fullName evidence="1">Uncharacterized protein</fullName>
    </submittedName>
</protein>
<evidence type="ECO:0000313" key="2">
    <source>
        <dbReference type="Proteomes" id="UP000054166"/>
    </source>
</evidence>
<accession>A0A0C3C5Z6</accession>
<dbReference type="Proteomes" id="UP000054166">
    <property type="component" value="Unassembled WGS sequence"/>
</dbReference>
<reference evidence="1 2" key="1">
    <citation type="submission" date="2014-04" db="EMBL/GenBank/DDBJ databases">
        <authorList>
            <consortium name="DOE Joint Genome Institute"/>
            <person name="Kuo A."/>
            <person name="Tarkka M."/>
            <person name="Buscot F."/>
            <person name="Kohler A."/>
            <person name="Nagy L.G."/>
            <person name="Floudas D."/>
            <person name="Copeland A."/>
            <person name="Barry K.W."/>
            <person name="Cichocki N."/>
            <person name="Veneault-Fourrey C."/>
            <person name="LaButti K."/>
            <person name="Lindquist E.A."/>
            <person name="Lipzen A."/>
            <person name="Lundell T."/>
            <person name="Morin E."/>
            <person name="Murat C."/>
            <person name="Sun H."/>
            <person name="Tunlid A."/>
            <person name="Henrissat B."/>
            <person name="Grigoriev I.V."/>
            <person name="Hibbett D.S."/>
            <person name="Martin F."/>
            <person name="Nordberg H.P."/>
            <person name="Cantor M.N."/>
            <person name="Hua S.X."/>
        </authorList>
    </citation>
    <scope>NUCLEOTIDE SEQUENCE [LARGE SCALE GENOMIC DNA]</scope>
    <source>
        <strain evidence="1 2">F 1598</strain>
    </source>
</reference>
<evidence type="ECO:0000313" key="1">
    <source>
        <dbReference type="EMBL" id="KIM85082.1"/>
    </source>
</evidence>
<keyword evidence="2" id="KW-1185">Reference proteome</keyword>
<reference evidence="2" key="2">
    <citation type="submission" date="2015-01" db="EMBL/GenBank/DDBJ databases">
        <title>Evolutionary Origins and Diversification of the Mycorrhizal Mutualists.</title>
        <authorList>
            <consortium name="DOE Joint Genome Institute"/>
            <consortium name="Mycorrhizal Genomics Consortium"/>
            <person name="Kohler A."/>
            <person name="Kuo A."/>
            <person name="Nagy L.G."/>
            <person name="Floudas D."/>
            <person name="Copeland A."/>
            <person name="Barry K.W."/>
            <person name="Cichocki N."/>
            <person name="Veneault-Fourrey C."/>
            <person name="LaButti K."/>
            <person name="Lindquist E.A."/>
            <person name="Lipzen A."/>
            <person name="Lundell T."/>
            <person name="Morin E."/>
            <person name="Murat C."/>
            <person name="Riley R."/>
            <person name="Ohm R."/>
            <person name="Sun H."/>
            <person name="Tunlid A."/>
            <person name="Henrissat B."/>
            <person name="Grigoriev I.V."/>
            <person name="Hibbett D.S."/>
            <person name="Martin F."/>
        </authorList>
    </citation>
    <scope>NUCLEOTIDE SEQUENCE [LARGE SCALE GENOMIC DNA]</scope>
    <source>
        <strain evidence="2">F 1598</strain>
    </source>
</reference>
<organism evidence="1 2">
    <name type="scientific">Piloderma croceum (strain F 1598)</name>
    <dbReference type="NCBI Taxonomy" id="765440"/>
    <lineage>
        <taxon>Eukaryota</taxon>
        <taxon>Fungi</taxon>
        <taxon>Dikarya</taxon>
        <taxon>Basidiomycota</taxon>
        <taxon>Agaricomycotina</taxon>
        <taxon>Agaricomycetes</taxon>
        <taxon>Agaricomycetidae</taxon>
        <taxon>Atheliales</taxon>
        <taxon>Atheliaceae</taxon>
        <taxon>Piloderma</taxon>
    </lineage>
</organism>
<gene>
    <name evidence="1" type="ORF">PILCRDRAFT_817917</name>
</gene>
<dbReference type="AlphaFoldDB" id="A0A0C3C5Z6"/>
<dbReference type="EMBL" id="KN832986">
    <property type="protein sequence ID" value="KIM85082.1"/>
    <property type="molecule type" value="Genomic_DNA"/>
</dbReference>
<sequence length="84" mass="8970">MKPLLGLSTLLSTGLSGKVECWSFLHKPSSVLNSIVTAPTQACAARGLDVWCLTNSERVDEAFANSGNSSFQVGAMFRFTTLVC</sequence>
<name>A0A0C3C5Z6_PILCF</name>